<evidence type="ECO:0000256" key="1">
    <source>
        <dbReference type="SAM" id="Phobius"/>
    </source>
</evidence>
<dbReference type="AlphaFoldDB" id="A0A2R8AKG8"/>
<keyword evidence="4" id="KW-1185">Reference proteome</keyword>
<evidence type="ECO:0000313" key="3">
    <source>
        <dbReference type="EMBL" id="SPF76542.1"/>
    </source>
</evidence>
<protein>
    <recommendedName>
        <fullName evidence="2">Putative Flp pilus-assembly TadG-like N-terminal domain-containing protein</fullName>
    </recommendedName>
</protein>
<evidence type="ECO:0000313" key="4">
    <source>
        <dbReference type="Proteomes" id="UP000244911"/>
    </source>
</evidence>
<dbReference type="InterPro" id="IPR028087">
    <property type="entry name" value="Tad_N"/>
</dbReference>
<keyword evidence="1" id="KW-0812">Transmembrane</keyword>
<dbReference type="EMBL" id="OMOI01000001">
    <property type="protein sequence ID" value="SPF76542.1"/>
    <property type="molecule type" value="Genomic_DNA"/>
</dbReference>
<organism evidence="3 4">
    <name type="scientific">Aliiroseovarius pelagivivens</name>
    <dbReference type="NCBI Taxonomy" id="1639690"/>
    <lineage>
        <taxon>Bacteria</taxon>
        <taxon>Pseudomonadati</taxon>
        <taxon>Pseudomonadota</taxon>
        <taxon>Alphaproteobacteria</taxon>
        <taxon>Rhodobacterales</taxon>
        <taxon>Paracoccaceae</taxon>
        <taxon>Aliiroseovarius</taxon>
    </lineage>
</organism>
<dbReference type="InterPro" id="IPR036465">
    <property type="entry name" value="vWFA_dom_sf"/>
</dbReference>
<reference evidence="3 4" key="1">
    <citation type="submission" date="2018-03" db="EMBL/GenBank/DDBJ databases">
        <authorList>
            <person name="Keele B.F."/>
        </authorList>
    </citation>
    <scope>NUCLEOTIDE SEQUENCE [LARGE SCALE GENOMIC DNA]</scope>
    <source>
        <strain evidence="3 4">CECT 8811</strain>
    </source>
</reference>
<dbReference type="Pfam" id="PF13400">
    <property type="entry name" value="Tad"/>
    <property type="match status" value="1"/>
</dbReference>
<accession>A0A2R8AKG8</accession>
<name>A0A2R8AKG8_9RHOB</name>
<proteinExistence type="predicted"/>
<evidence type="ECO:0000259" key="2">
    <source>
        <dbReference type="Pfam" id="PF13400"/>
    </source>
</evidence>
<keyword evidence="1" id="KW-0472">Membrane</keyword>
<sequence length="624" mass="68919">MYVSSSKARLACRKPLSYVKNFTAREDGAMIGFSLLVFMAMLIFSGLAIDLMRHELHRTRIQATMDRALLAAAHPDQQTNRKEVVLDYFKRAGLDGIVKREDIKVQVAFDGTSVSATANSRVSTPFLNYVGVSSLPVPAGGGAAKANVLTEISLVVDVSGSMANNSSNGVSKISELRTAATEFSNLLLCDPKNPATPASWEDCTIKSKKTSLSLVPYSTQVNAGAAILGKFDRQDAQTDAYCATFKDTDFTKTSVVPKVDMAVEPEKAVTQAAKFFRYSQYSSRTGGDFQIASSDFDGRNAYWSCHTDSWREISALEDNPAHMKARIDLLKASGDTAIDIGMKWGVALLDNAMAPVVTDLIGEGLVHGDFASRPLNPAVTPSSKFVVLMTDGQNTNHHHLVDGYRTGPSLFWRNRQTGMISVLDKGLNLESDHDDTYIWFDPSESERESDQSRGMPDYQRMSLPFGDDGVRHCHQNRHGTWRCSTQDNDTTSRMSWEDFWAAGYTWRMFELYEHTRFRLRNTSNNLIPGRLISNSSNSGSVDENGDPIKAIDKRLLDQCDAAKAAGITIYAIEMETPNTATDAMQKCASTKEGKLLHYKVDANLDLSTVFGRIAEDINRLRLTH</sequence>
<gene>
    <name evidence="3" type="ORF">ALP8811_01550</name>
</gene>
<keyword evidence="1" id="KW-1133">Transmembrane helix</keyword>
<feature type="domain" description="Putative Flp pilus-assembly TadG-like N-terminal" evidence="2">
    <location>
        <begin position="28"/>
        <end position="73"/>
    </location>
</feature>
<dbReference type="SUPFAM" id="SSF53300">
    <property type="entry name" value="vWA-like"/>
    <property type="match status" value="1"/>
</dbReference>
<dbReference type="Proteomes" id="UP000244911">
    <property type="component" value="Unassembled WGS sequence"/>
</dbReference>
<feature type="transmembrane region" description="Helical" evidence="1">
    <location>
        <begin position="29"/>
        <end position="52"/>
    </location>
</feature>
<dbReference type="Gene3D" id="3.40.50.410">
    <property type="entry name" value="von Willebrand factor, type A domain"/>
    <property type="match status" value="1"/>
</dbReference>